<accession>D3XK66</accession>
<evidence type="ECO:0000256" key="4">
    <source>
        <dbReference type="ARBA" id="ARBA00023180"/>
    </source>
</evidence>
<reference evidence="5" key="1">
    <citation type="journal article" date="2012" name="Proc. Natl. Acad. Sci. U.S.A.">
        <title>The spread of a transposon insertion in Rec8 is associated with obligate asexuality in Daphnia.</title>
        <authorList>
            <person name="Eads B.D."/>
            <person name="Tsuchiya D."/>
            <person name="Andrews J."/>
            <person name="Lynch M."/>
            <person name="Zolan M.E."/>
        </authorList>
    </citation>
    <scope>NUCLEOTIDE SEQUENCE</scope>
    <source>
        <strain evidence="5">CC3</strain>
        <strain evidence="6">CC7</strain>
    </source>
</reference>
<sequence length="177" mass="20310">LPGYNSYRELCGLPRARDFNDLLDVIPPKIGEKFKSVYDTVDDIDLFIAGVSERPAKGAMVGPIFQCIIADQFLRLKRGDRYFYDLGGQAGSFTQEQLDEIRKISYSRIVCDNSFVQFIQPLFFKAESEMFYDIDILNRRGGKFGIIWLAANKKLRLKGKGSKNDLRLLLQVRVDRI</sequence>
<dbReference type="Gene3D" id="1.10.640.10">
    <property type="entry name" value="Haem peroxidase domain superfamily, animal type"/>
    <property type="match status" value="1"/>
</dbReference>
<dbReference type="PANTHER" id="PTHR11475">
    <property type="entry name" value="OXIDASE/PEROXIDASE"/>
    <property type="match status" value="1"/>
</dbReference>
<dbReference type="GO" id="GO:0005576">
    <property type="term" value="C:extracellular region"/>
    <property type="evidence" value="ECO:0007669"/>
    <property type="project" value="UniProtKB-SubCell"/>
</dbReference>
<dbReference type="EMBL" id="GU348979">
    <property type="protein sequence ID" value="ADC97400.1"/>
    <property type="molecule type" value="Genomic_DNA"/>
</dbReference>
<comment type="subcellular location">
    <subcellularLocation>
        <location evidence="1">Secreted</location>
    </subcellularLocation>
</comment>
<dbReference type="InterPro" id="IPR010255">
    <property type="entry name" value="Haem_peroxidase_sf"/>
</dbReference>
<name>D3XK66_DAPPU</name>
<dbReference type="InterPro" id="IPR037120">
    <property type="entry name" value="Haem_peroxidase_sf_animal"/>
</dbReference>
<dbReference type="SUPFAM" id="SSF48113">
    <property type="entry name" value="Heme-dependent peroxidases"/>
    <property type="match status" value="1"/>
</dbReference>
<dbReference type="InterPro" id="IPR019791">
    <property type="entry name" value="Haem_peroxidase_animal"/>
</dbReference>
<keyword evidence="3" id="KW-0575">Peroxidase</keyword>
<dbReference type="GO" id="GO:0006979">
    <property type="term" value="P:response to oxidative stress"/>
    <property type="evidence" value="ECO:0007669"/>
    <property type="project" value="InterPro"/>
</dbReference>
<dbReference type="AlphaFoldDB" id="D3XK66"/>
<evidence type="ECO:0000313" key="5">
    <source>
        <dbReference type="EMBL" id="ADC97400.1"/>
    </source>
</evidence>
<organism evidence="5">
    <name type="scientific">Daphnia pulex</name>
    <name type="common">Water flea</name>
    <dbReference type="NCBI Taxonomy" id="6669"/>
    <lineage>
        <taxon>Eukaryota</taxon>
        <taxon>Metazoa</taxon>
        <taxon>Ecdysozoa</taxon>
        <taxon>Arthropoda</taxon>
        <taxon>Crustacea</taxon>
        <taxon>Branchiopoda</taxon>
        <taxon>Diplostraca</taxon>
        <taxon>Cladocera</taxon>
        <taxon>Anomopoda</taxon>
        <taxon>Daphniidae</taxon>
        <taxon>Daphnia</taxon>
    </lineage>
</organism>
<protein>
    <submittedName>
        <fullName evidence="5">REC8</fullName>
    </submittedName>
</protein>
<dbReference type="PROSITE" id="PS50292">
    <property type="entry name" value="PEROXIDASE_3"/>
    <property type="match status" value="1"/>
</dbReference>
<keyword evidence="3" id="KW-0560">Oxidoreductase</keyword>
<keyword evidence="2" id="KW-0964">Secreted</keyword>
<dbReference type="PANTHER" id="PTHR11475:SF4">
    <property type="entry name" value="CHORION PEROXIDASE"/>
    <property type="match status" value="1"/>
</dbReference>
<evidence type="ECO:0000256" key="2">
    <source>
        <dbReference type="ARBA" id="ARBA00022525"/>
    </source>
</evidence>
<dbReference type="GO" id="GO:0004601">
    <property type="term" value="F:peroxidase activity"/>
    <property type="evidence" value="ECO:0007669"/>
    <property type="project" value="UniProtKB-KW"/>
</dbReference>
<dbReference type="GO" id="GO:0020037">
    <property type="term" value="F:heme binding"/>
    <property type="evidence" value="ECO:0007669"/>
    <property type="project" value="InterPro"/>
</dbReference>
<dbReference type="EMBL" id="GU348982">
    <property type="protein sequence ID" value="ADC97401.1"/>
    <property type="molecule type" value="Genomic_DNA"/>
</dbReference>
<dbReference type="Pfam" id="PF03098">
    <property type="entry name" value="An_peroxidase"/>
    <property type="match status" value="1"/>
</dbReference>
<feature type="non-terminal residue" evidence="5">
    <location>
        <position position="1"/>
    </location>
</feature>
<evidence type="ECO:0000256" key="3">
    <source>
        <dbReference type="ARBA" id="ARBA00022559"/>
    </source>
</evidence>
<keyword evidence="4" id="KW-0325">Glycoprotein</keyword>
<feature type="non-terminal residue" evidence="5">
    <location>
        <position position="177"/>
    </location>
</feature>
<evidence type="ECO:0000313" key="6">
    <source>
        <dbReference type="EMBL" id="ADC97401.1"/>
    </source>
</evidence>
<proteinExistence type="predicted"/>
<evidence type="ECO:0000256" key="1">
    <source>
        <dbReference type="ARBA" id="ARBA00004613"/>
    </source>
</evidence>